<reference evidence="2" key="1">
    <citation type="journal article" date="2021" name="PeerJ">
        <title>Extensive microbial diversity within the chicken gut microbiome revealed by metagenomics and culture.</title>
        <authorList>
            <person name="Gilroy R."/>
            <person name="Ravi A."/>
            <person name="Getino M."/>
            <person name="Pursley I."/>
            <person name="Horton D.L."/>
            <person name="Alikhan N.F."/>
            <person name="Baker D."/>
            <person name="Gharbi K."/>
            <person name="Hall N."/>
            <person name="Watson M."/>
            <person name="Adriaenssens E.M."/>
            <person name="Foster-Nyarko E."/>
            <person name="Jarju S."/>
            <person name="Secka A."/>
            <person name="Antonio M."/>
            <person name="Oren A."/>
            <person name="Chaudhuri R.R."/>
            <person name="La Ragione R."/>
            <person name="Hildebrand F."/>
            <person name="Pallen M.J."/>
        </authorList>
    </citation>
    <scope>NUCLEOTIDE SEQUENCE</scope>
    <source>
        <strain evidence="2">CHK192-19661</strain>
    </source>
</reference>
<dbReference type="Proteomes" id="UP000824025">
    <property type="component" value="Unassembled WGS sequence"/>
</dbReference>
<sequence>MRLLFKQRFFSWLDSYDVFDESGAAVFRVKGEISFGHKLRIYDAAGQEAGLVKQKVFCWLPQFELYAGGQYIGRIRKKWSFLRPKYLFDCNGWSVEGNFLEWDYQILRQDGTLVAKIGKQIWNWTDTYVIDVADPRDALPVLMFVLAVDAEKCSRN</sequence>
<evidence type="ECO:0000313" key="3">
    <source>
        <dbReference type="Proteomes" id="UP000824025"/>
    </source>
</evidence>
<comment type="similarity">
    <text evidence="1">Belongs to the LOR family.</text>
</comment>
<dbReference type="AlphaFoldDB" id="A0A9D2D5V3"/>
<accession>A0A9D2D5V3</accession>
<dbReference type="InterPro" id="IPR038595">
    <property type="entry name" value="LOR_sf"/>
</dbReference>
<dbReference type="Gene3D" id="2.40.160.200">
    <property type="entry name" value="LURP1-related"/>
    <property type="match status" value="1"/>
</dbReference>
<comment type="caution">
    <text evidence="2">The sequence shown here is derived from an EMBL/GenBank/DDBJ whole genome shotgun (WGS) entry which is preliminary data.</text>
</comment>
<evidence type="ECO:0000313" key="2">
    <source>
        <dbReference type="EMBL" id="HIZ09202.1"/>
    </source>
</evidence>
<dbReference type="InterPro" id="IPR007612">
    <property type="entry name" value="LOR"/>
</dbReference>
<dbReference type="Pfam" id="PF04525">
    <property type="entry name" value="LOR"/>
    <property type="match status" value="1"/>
</dbReference>
<name>A0A9D2D5V3_9FIRM</name>
<proteinExistence type="inferred from homology"/>
<dbReference type="SUPFAM" id="SSF54518">
    <property type="entry name" value="Tubby C-terminal domain-like"/>
    <property type="match status" value="1"/>
</dbReference>
<dbReference type="EMBL" id="DXCF01000006">
    <property type="protein sequence ID" value="HIZ09202.1"/>
    <property type="molecule type" value="Genomic_DNA"/>
</dbReference>
<evidence type="ECO:0000256" key="1">
    <source>
        <dbReference type="ARBA" id="ARBA00005437"/>
    </source>
</evidence>
<organism evidence="2 3">
    <name type="scientific">Candidatus Borkfalkia avicola</name>
    <dbReference type="NCBI Taxonomy" id="2838503"/>
    <lineage>
        <taxon>Bacteria</taxon>
        <taxon>Bacillati</taxon>
        <taxon>Bacillota</taxon>
        <taxon>Clostridia</taxon>
        <taxon>Christensenellales</taxon>
        <taxon>Christensenellaceae</taxon>
        <taxon>Candidatus Borkfalkia</taxon>
    </lineage>
</organism>
<protein>
    <submittedName>
        <fullName evidence="2">LURP-one-related family protein</fullName>
    </submittedName>
</protein>
<reference evidence="2" key="2">
    <citation type="submission" date="2021-04" db="EMBL/GenBank/DDBJ databases">
        <authorList>
            <person name="Gilroy R."/>
        </authorList>
    </citation>
    <scope>NUCLEOTIDE SEQUENCE</scope>
    <source>
        <strain evidence="2">CHK192-19661</strain>
    </source>
</reference>
<gene>
    <name evidence="2" type="ORF">H9726_01815</name>
</gene>
<dbReference type="InterPro" id="IPR025659">
    <property type="entry name" value="Tubby-like_C"/>
</dbReference>